<gene>
    <name evidence="7" type="ORF">UFOPK3773_00978</name>
    <name evidence="8" type="ORF">UFOPK3992_00089</name>
</gene>
<dbReference type="AlphaFoldDB" id="A0A6J7JI37"/>
<organism evidence="7">
    <name type="scientific">freshwater metagenome</name>
    <dbReference type="NCBI Taxonomy" id="449393"/>
    <lineage>
        <taxon>unclassified sequences</taxon>
        <taxon>metagenomes</taxon>
        <taxon>ecological metagenomes</taxon>
    </lineage>
</organism>
<evidence type="ECO:0000259" key="6">
    <source>
        <dbReference type="Pfam" id="PF00155"/>
    </source>
</evidence>
<evidence type="ECO:0000256" key="3">
    <source>
        <dbReference type="ARBA" id="ARBA00022576"/>
    </source>
</evidence>
<reference evidence="7" key="1">
    <citation type="submission" date="2020-05" db="EMBL/GenBank/DDBJ databases">
        <authorList>
            <person name="Chiriac C."/>
            <person name="Salcher M."/>
            <person name="Ghai R."/>
            <person name="Kavagutti S V."/>
        </authorList>
    </citation>
    <scope>NUCLEOTIDE SEQUENCE</scope>
</reference>
<dbReference type="InterPro" id="IPR015422">
    <property type="entry name" value="PyrdxlP-dep_Trfase_small"/>
</dbReference>
<keyword evidence="3" id="KW-0032">Aminotransferase</keyword>
<dbReference type="GO" id="GO:0030170">
    <property type="term" value="F:pyridoxal phosphate binding"/>
    <property type="evidence" value="ECO:0007669"/>
    <property type="project" value="InterPro"/>
</dbReference>
<dbReference type="InterPro" id="IPR051326">
    <property type="entry name" value="Kynurenine-oxoglutarate_AT"/>
</dbReference>
<evidence type="ECO:0000313" key="7">
    <source>
        <dbReference type="EMBL" id="CAB4943238.1"/>
    </source>
</evidence>
<dbReference type="GO" id="GO:0005737">
    <property type="term" value="C:cytoplasm"/>
    <property type="evidence" value="ECO:0007669"/>
    <property type="project" value="TreeGrafter"/>
</dbReference>
<evidence type="ECO:0000256" key="2">
    <source>
        <dbReference type="ARBA" id="ARBA00007441"/>
    </source>
</evidence>
<comment type="cofactor">
    <cofactor evidence="1">
        <name>pyridoxal 5'-phosphate</name>
        <dbReference type="ChEBI" id="CHEBI:597326"/>
    </cofactor>
</comment>
<dbReference type="InterPro" id="IPR015424">
    <property type="entry name" value="PyrdxlP-dep_Trfase"/>
</dbReference>
<dbReference type="SUPFAM" id="SSF53383">
    <property type="entry name" value="PLP-dependent transferases"/>
    <property type="match status" value="1"/>
</dbReference>
<dbReference type="Pfam" id="PF00155">
    <property type="entry name" value="Aminotran_1_2"/>
    <property type="match status" value="1"/>
</dbReference>
<dbReference type="EMBL" id="CAFBNF010000095">
    <property type="protein sequence ID" value="CAB4943238.1"/>
    <property type="molecule type" value="Genomic_DNA"/>
</dbReference>
<dbReference type="PANTHER" id="PTHR43807:SF20">
    <property type="entry name" value="FI04487P"/>
    <property type="match status" value="1"/>
</dbReference>
<dbReference type="FunFam" id="3.40.640.10:FF:000033">
    <property type="entry name" value="Aspartate aminotransferase"/>
    <property type="match status" value="1"/>
</dbReference>
<evidence type="ECO:0000256" key="1">
    <source>
        <dbReference type="ARBA" id="ARBA00001933"/>
    </source>
</evidence>
<dbReference type="PANTHER" id="PTHR43807">
    <property type="entry name" value="FI04487P"/>
    <property type="match status" value="1"/>
</dbReference>
<dbReference type="Gene3D" id="3.40.640.10">
    <property type="entry name" value="Type I PLP-dependent aspartate aminotransferase-like (Major domain)"/>
    <property type="match status" value="1"/>
</dbReference>
<evidence type="ECO:0000256" key="4">
    <source>
        <dbReference type="ARBA" id="ARBA00022679"/>
    </source>
</evidence>
<dbReference type="EMBL" id="CAFBOZ010000007">
    <property type="protein sequence ID" value="CAB4991804.1"/>
    <property type="molecule type" value="Genomic_DNA"/>
</dbReference>
<dbReference type="Gene3D" id="3.90.1150.10">
    <property type="entry name" value="Aspartate Aminotransferase, domain 1"/>
    <property type="match status" value="1"/>
</dbReference>
<proteinExistence type="inferred from homology"/>
<sequence>MSENQWQRLVPRLHPHGPTVFGEMGALAARTGAVNLGQGFPDEAGPEELRAIAMAEVSDPLGNQYPPAHGRIELRKAIAEHQRDWYGLDYDPHTEVVVGTGASEAIASALLALIHLGDEVLAFEPAFDIYAAQTALAGGDFRTVPLGPGFRPDVAALEAAIGPRTRMLLLNSPHNPSGVVFTRAECEAIARLAVEHDLLVLSDEVYEHLIYDDAEHIPFATLPGMRERTISVGSGGKSFSFTGWKVGWACAPADLMAAIRVPRQHLSYVSGGPFQNAIAAGLRLPRPYFTDFAAALQGKRDHLIEGLRSIGLDPIVPKGTYFVVTDVSPLGTTDGAEFAWGLPERAGVACIPVGAFCQQRGDADRYVRWTFCKRYEVLDAAIERLRAEFN</sequence>
<feature type="domain" description="Aminotransferase class I/classII large" evidence="6">
    <location>
        <begin position="34"/>
        <end position="384"/>
    </location>
</feature>
<accession>A0A6J7JI37</accession>
<dbReference type="InterPro" id="IPR004839">
    <property type="entry name" value="Aminotransferase_I/II_large"/>
</dbReference>
<name>A0A6J7JI37_9ZZZZ</name>
<dbReference type="InterPro" id="IPR015421">
    <property type="entry name" value="PyrdxlP-dep_Trfase_major"/>
</dbReference>
<dbReference type="CDD" id="cd00609">
    <property type="entry name" value="AAT_like"/>
    <property type="match status" value="1"/>
</dbReference>
<evidence type="ECO:0000313" key="8">
    <source>
        <dbReference type="EMBL" id="CAB4991804.1"/>
    </source>
</evidence>
<keyword evidence="5" id="KW-0663">Pyridoxal phosphate</keyword>
<comment type="similarity">
    <text evidence="2">Belongs to the class-I pyridoxal-phosphate-dependent aminotransferase family.</text>
</comment>
<evidence type="ECO:0000256" key="5">
    <source>
        <dbReference type="ARBA" id="ARBA00022898"/>
    </source>
</evidence>
<protein>
    <submittedName>
        <fullName evidence="7">Unannotated protein</fullName>
    </submittedName>
</protein>
<keyword evidence="4" id="KW-0808">Transferase</keyword>
<dbReference type="GO" id="GO:0016212">
    <property type="term" value="F:kynurenine-oxoglutarate transaminase activity"/>
    <property type="evidence" value="ECO:0007669"/>
    <property type="project" value="TreeGrafter"/>
</dbReference>